<sequence precursor="true">MNRIKSGIARLSMVSMLVGLTMVIMSSALSFAAKIGDSYSGGIVFFVDSTGQHGLIAAREDIDLSYIDAYGAGEVVGAYRWSTGQYRDAVRPDYAEKMLSNTSPAIGEGAENTRKILAKYPVALFPQSASAVASMYRGGGYSDWFLPSKEELNQLYLNRGAVEGLVPNFYWSSTEDSADHAWFQCFSNGKQFATNKTHVNLVRPVRAF</sequence>
<organism evidence="2 3">
    <name type="scientific">Pelodictyon phaeoclathratiforme (strain DSM 5477 / BU-1)</name>
    <dbReference type="NCBI Taxonomy" id="324925"/>
    <lineage>
        <taxon>Bacteria</taxon>
        <taxon>Pseudomonadati</taxon>
        <taxon>Chlorobiota</taxon>
        <taxon>Chlorobiia</taxon>
        <taxon>Chlorobiales</taxon>
        <taxon>Chlorobiaceae</taxon>
        <taxon>Chlorobium/Pelodictyon group</taxon>
        <taxon>Pelodictyon</taxon>
    </lineage>
</organism>
<protein>
    <submittedName>
        <fullName evidence="2">Vir region protein-like protein</fullName>
    </submittedName>
</protein>
<dbReference type="eggNOG" id="COG0515">
    <property type="taxonomic scope" value="Bacteria"/>
</dbReference>
<dbReference type="Pfam" id="PF07603">
    <property type="entry name" value="Lcl_C"/>
    <property type="match status" value="1"/>
</dbReference>
<accession>B4SG26</accession>
<gene>
    <name evidence="2" type="ordered locus">Ppha_1056</name>
</gene>
<name>B4SG26_PELPB</name>
<feature type="domain" description="Lcl C-terminal" evidence="1">
    <location>
        <begin position="130"/>
        <end position="206"/>
    </location>
</feature>
<dbReference type="KEGG" id="pph:Ppha_1056"/>
<dbReference type="STRING" id="324925.Ppha_1056"/>
<dbReference type="EMBL" id="CP001110">
    <property type="protein sequence ID" value="ACF43337.1"/>
    <property type="molecule type" value="Genomic_DNA"/>
</dbReference>
<evidence type="ECO:0000259" key="1">
    <source>
        <dbReference type="Pfam" id="PF07603"/>
    </source>
</evidence>
<evidence type="ECO:0000313" key="3">
    <source>
        <dbReference type="Proteomes" id="UP000002724"/>
    </source>
</evidence>
<dbReference type="HOGENOM" id="CLU_114553_0_0_10"/>
<dbReference type="RefSeq" id="WP_012507831.1">
    <property type="nucleotide sequence ID" value="NC_011060.1"/>
</dbReference>
<evidence type="ECO:0000313" key="2">
    <source>
        <dbReference type="EMBL" id="ACF43337.1"/>
    </source>
</evidence>
<dbReference type="Proteomes" id="UP000002724">
    <property type="component" value="Chromosome"/>
</dbReference>
<keyword evidence="3" id="KW-1185">Reference proteome</keyword>
<dbReference type="AlphaFoldDB" id="B4SG26"/>
<reference evidence="2 3" key="1">
    <citation type="submission" date="2008-06" db="EMBL/GenBank/DDBJ databases">
        <title>Complete sequence of Pelodictyon phaeoclathratiforme BU-1.</title>
        <authorList>
            <consortium name="US DOE Joint Genome Institute"/>
            <person name="Lucas S."/>
            <person name="Copeland A."/>
            <person name="Lapidus A."/>
            <person name="Glavina del Rio T."/>
            <person name="Dalin E."/>
            <person name="Tice H."/>
            <person name="Bruce D."/>
            <person name="Goodwin L."/>
            <person name="Pitluck S."/>
            <person name="Schmutz J."/>
            <person name="Larimer F."/>
            <person name="Land M."/>
            <person name="Hauser L."/>
            <person name="Kyrpides N."/>
            <person name="Mikhailova N."/>
            <person name="Liu Z."/>
            <person name="Li T."/>
            <person name="Zhao F."/>
            <person name="Overmann J."/>
            <person name="Bryant D.A."/>
            <person name="Richardson P."/>
        </authorList>
    </citation>
    <scope>NUCLEOTIDE SEQUENCE [LARGE SCALE GENOMIC DNA]</scope>
    <source>
        <strain evidence="3">DSM 5477 / BU-1</strain>
    </source>
</reference>
<dbReference type="InterPro" id="IPR011460">
    <property type="entry name" value="Lcl_C"/>
</dbReference>
<proteinExistence type="predicted"/>